<reference evidence="1" key="1">
    <citation type="submission" date="2020-09" db="EMBL/GenBank/DDBJ databases">
        <title>Desulfogranum mesoprofundum gen. nov., sp. nov., a novel mesophilic, sulfate-reducing chemolithoautotroph isolated from a deep-sea hydrothermal vent chimney in the Suiyo Seamount.</title>
        <authorList>
            <person name="Hashimoto Y."/>
            <person name="Nakagawa S."/>
        </authorList>
    </citation>
    <scope>NUCLEOTIDE SEQUENCE</scope>
    <source>
        <strain evidence="1">KT2</strain>
    </source>
</reference>
<protein>
    <submittedName>
        <fullName evidence="1">Uncharacterized protein</fullName>
    </submittedName>
</protein>
<evidence type="ECO:0000313" key="1">
    <source>
        <dbReference type="EMBL" id="BCL61838.1"/>
    </source>
</evidence>
<evidence type="ECO:0000313" key="2">
    <source>
        <dbReference type="Proteomes" id="UP000826725"/>
    </source>
</evidence>
<dbReference type="EMBL" id="AP024086">
    <property type="protein sequence ID" value="BCL61838.1"/>
    <property type="molecule type" value="Genomic_DNA"/>
</dbReference>
<dbReference type="KEGG" id="dbk:DGMP_25310"/>
<sequence>MRKAVFVLTVLGILTAGTVFARQTYNYINSKSLLEILDTGNSAQLVDIQKKK</sequence>
<keyword evidence="2" id="KW-1185">Reference proteome</keyword>
<dbReference type="AlphaFoldDB" id="A0A8D5FMK3"/>
<proteinExistence type="predicted"/>
<gene>
    <name evidence="1" type="ORF">DGMP_25310</name>
</gene>
<accession>A0A8D5FMK3</accession>
<dbReference type="Proteomes" id="UP000826725">
    <property type="component" value="Chromosome"/>
</dbReference>
<name>A0A8D5FMK3_9BACT</name>
<organism evidence="1 2">
    <name type="scientific">Desulfomarina profundi</name>
    <dbReference type="NCBI Taxonomy" id="2772557"/>
    <lineage>
        <taxon>Bacteria</taxon>
        <taxon>Pseudomonadati</taxon>
        <taxon>Thermodesulfobacteriota</taxon>
        <taxon>Desulfobulbia</taxon>
        <taxon>Desulfobulbales</taxon>
        <taxon>Desulfobulbaceae</taxon>
        <taxon>Desulfomarina</taxon>
    </lineage>
</organism>